<dbReference type="GO" id="GO:0008168">
    <property type="term" value="F:methyltransferase activity"/>
    <property type="evidence" value="ECO:0007669"/>
    <property type="project" value="TreeGrafter"/>
</dbReference>
<feature type="compositionally biased region" description="Low complexity" evidence="2">
    <location>
        <begin position="15"/>
        <end position="27"/>
    </location>
</feature>
<reference evidence="3 4" key="1">
    <citation type="submission" date="2016-10" db="EMBL/GenBank/DDBJ databases">
        <title>The genome sequence of Colletotrichum fioriniae PJ7.</title>
        <authorList>
            <person name="Baroncelli R."/>
        </authorList>
    </citation>
    <scope>NUCLEOTIDE SEQUENCE [LARGE SCALE GENOMIC DNA]</scope>
    <source>
        <strain evidence="3">Col 31</strain>
    </source>
</reference>
<dbReference type="PANTHER" id="PTHR43591">
    <property type="entry name" value="METHYLTRANSFERASE"/>
    <property type="match status" value="1"/>
</dbReference>
<feature type="region of interest" description="Disordered" evidence="2">
    <location>
        <begin position="1"/>
        <end position="50"/>
    </location>
</feature>
<proteinExistence type="inferred from homology"/>
<dbReference type="SUPFAM" id="SSF53335">
    <property type="entry name" value="S-adenosyl-L-methionine-dependent methyltransferases"/>
    <property type="match status" value="1"/>
</dbReference>
<gene>
    <name evidence="3" type="ORF">CMEL01_16480</name>
</gene>
<dbReference type="EMBL" id="MLGG01000021">
    <property type="protein sequence ID" value="KAK1456467.1"/>
    <property type="molecule type" value="Genomic_DNA"/>
</dbReference>
<evidence type="ECO:0008006" key="5">
    <source>
        <dbReference type="Google" id="ProtNLM"/>
    </source>
</evidence>
<name>A0AAI9UGB3_9PEZI</name>
<protein>
    <recommendedName>
        <fullName evidence="5">Methyltransferase domain-containing protein</fullName>
    </recommendedName>
</protein>
<evidence type="ECO:0000256" key="1">
    <source>
        <dbReference type="ARBA" id="ARBA00038158"/>
    </source>
</evidence>
<evidence type="ECO:0000313" key="3">
    <source>
        <dbReference type="EMBL" id="KAK1456467.1"/>
    </source>
</evidence>
<dbReference type="Gene3D" id="3.40.50.150">
    <property type="entry name" value="Vaccinia Virus protein VP39"/>
    <property type="match status" value="1"/>
</dbReference>
<feature type="compositionally biased region" description="Polar residues" evidence="2">
    <location>
        <begin position="1"/>
        <end position="14"/>
    </location>
</feature>
<dbReference type="Proteomes" id="UP001239795">
    <property type="component" value="Unassembled WGS sequence"/>
</dbReference>
<accession>A0AAI9UGB3</accession>
<evidence type="ECO:0000313" key="4">
    <source>
        <dbReference type="Proteomes" id="UP001239795"/>
    </source>
</evidence>
<dbReference type="PANTHER" id="PTHR43591:SF24">
    <property type="entry name" value="2-METHOXY-6-POLYPRENYL-1,4-BENZOQUINOL METHYLASE, MITOCHONDRIAL"/>
    <property type="match status" value="1"/>
</dbReference>
<comment type="similarity">
    <text evidence="1">Belongs to the methyltransferase superfamily. LaeA methyltransferase family.</text>
</comment>
<organism evidence="3 4">
    <name type="scientific">Colletotrichum melonis</name>
    <dbReference type="NCBI Taxonomy" id="1209925"/>
    <lineage>
        <taxon>Eukaryota</taxon>
        <taxon>Fungi</taxon>
        <taxon>Dikarya</taxon>
        <taxon>Ascomycota</taxon>
        <taxon>Pezizomycotina</taxon>
        <taxon>Sordariomycetes</taxon>
        <taxon>Hypocreomycetidae</taxon>
        <taxon>Glomerellales</taxon>
        <taxon>Glomerellaceae</taxon>
        <taxon>Colletotrichum</taxon>
        <taxon>Colletotrichum acutatum species complex</taxon>
    </lineage>
</organism>
<dbReference type="AlphaFoldDB" id="A0AAI9UGB3"/>
<dbReference type="CDD" id="cd02440">
    <property type="entry name" value="AdoMet_MTases"/>
    <property type="match status" value="1"/>
</dbReference>
<dbReference type="Pfam" id="PF13489">
    <property type="entry name" value="Methyltransf_23"/>
    <property type="match status" value="1"/>
</dbReference>
<sequence>MSAETQDINTAESQSGPADSPAPGPAATTEIPDVQTTDEDGSLRGESVAPSSTIVTDSFLQYRIENGRTYHEYKDGKYYVPNDARENDRLDIQHNMFLLTFDGRLGTAPPNSRGAKVGRVLDLGTGTGIWAVEFGDEHREAGVRYFMNRLYVLGMDLSVAQPESAPSNVKFEIDDLGEEWTYSRPFDYIHSRMMTSSAGDWKVYLRKCFDHLTPGRYVELSEIDLNPGCDDDTLKPESVLYQFVRLWGEAAAIFGRPFQDIKGLEYVLVEVGFEDVHIQRFKWPSNP</sequence>
<comment type="caution">
    <text evidence="3">The sequence shown here is derived from an EMBL/GenBank/DDBJ whole genome shotgun (WGS) entry which is preliminary data.</text>
</comment>
<dbReference type="InterPro" id="IPR029063">
    <property type="entry name" value="SAM-dependent_MTases_sf"/>
</dbReference>
<evidence type="ECO:0000256" key="2">
    <source>
        <dbReference type="SAM" id="MobiDB-lite"/>
    </source>
</evidence>
<keyword evidence="4" id="KW-1185">Reference proteome</keyword>